<dbReference type="EMBL" id="MU274923">
    <property type="protein sequence ID" value="KAI0086487.1"/>
    <property type="molecule type" value="Genomic_DNA"/>
</dbReference>
<evidence type="ECO:0000313" key="2">
    <source>
        <dbReference type="Proteomes" id="UP001055072"/>
    </source>
</evidence>
<organism evidence="1 2">
    <name type="scientific">Irpex rosettiformis</name>
    <dbReference type="NCBI Taxonomy" id="378272"/>
    <lineage>
        <taxon>Eukaryota</taxon>
        <taxon>Fungi</taxon>
        <taxon>Dikarya</taxon>
        <taxon>Basidiomycota</taxon>
        <taxon>Agaricomycotina</taxon>
        <taxon>Agaricomycetes</taxon>
        <taxon>Polyporales</taxon>
        <taxon>Irpicaceae</taxon>
        <taxon>Irpex</taxon>
    </lineage>
</organism>
<keyword evidence="2" id="KW-1185">Reference proteome</keyword>
<proteinExistence type="predicted"/>
<gene>
    <name evidence="1" type="ORF">BDY19DRAFT_960141</name>
</gene>
<comment type="caution">
    <text evidence="1">The sequence shown here is derived from an EMBL/GenBank/DDBJ whole genome shotgun (WGS) entry which is preliminary data.</text>
</comment>
<evidence type="ECO:0000313" key="1">
    <source>
        <dbReference type="EMBL" id="KAI0086487.1"/>
    </source>
</evidence>
<dbReference type="Proteomes" id="UP001055072">
    <property type="component" value="Unassembled WGS sequence"/>
</dbReference>
<protein>
    <submittedName>
        <fullName evidence="1">SGF29 tudor-like domain-containing protein</fullName>
    </submittedName>
</protein>
<sequence>MANRRGPQTRPASSEEIDCWSRASESLAKLSAIYGSQESHETIGRVNRLLLAWPSDDTVPAEGFDSLKSTYKKLTSGLSEIKSNAEKEARAIEETIERLDILIALRKASEATPPEKRKRPRGQSPPAVPIPVAAQTAAAANAAAIARGVSITVPGRNSVGPQAPKQFSREPKARREALAKQLPLQPGRRVAFRQPRDPNKALSDVTDEGKGEQWILAVITRCINQDKNRYEVHDPEPQDDGSPGQHYNTTLRALIPLPDLAAPPDSASHLNAYPEFAAGSTVMALYPDTSCFYRAVVIESPTDMARSAIGPKQTPMPMYRLRFEDDNDQEHCVSAQWVVEWPGGP</sequence>
<name>A0ACB8TWN5_9APHY</name>
<accession>A0ACB8TWN5</accession>
<reference evidence="1" key="1">
    <citation type="journal article" date="2021" name="Environ. Microbiol.">
        <title>Gene family expansions and transcriptome signatures uncover fungal adaptations to wood decay.</title>
        <authorList>
            <person name="Hage H."/>
            <person name="Miyauchi S."/>
            <person name="Viragh M."/>
            <person name="Drula E."/>
            <person name="Min B."/>
            <person name="Chaduli D."/>
            <person name="Navarro D."/>
            <person name="Favel A."/>
            <person name="Norest M."/>
            <person name="Lesage-Meessen L."/>
            <person name="Balint B."/>
            <person name="Merenyi Z."/>
            <person name="de Eugenio L."/>
            <person name="Morin E."/>
            <person name="Martinez A.T."/>
            <person name="Baldrian P."/>
            <person name="Stursova M."/>
            <person name="Martinez M.J."/>
            <person name="Novotny C."/>
            <person name="Magnuson J.K."/>
            <person name="Spatafora J.W."/>
            <person name="Maurice S."/>
            <person name="Pangilinan J."/>
            <person name="Andreopoulos W."/>
            <person name="LaButti K."/>
            <person name="Hundley H."/>
            <person name="Na H."/>
            <person name="Kuo A."/>
            <person name="Barry K."/>
            <person name="Lipzen A."/>
            <person name="Henrissat B."/>
            <person name="Riley R."/>
            <person name="Ahrendt S."/>
            <person name="Nagy L.G."/>
            <person name="Grigoriev I.V."/>
            <person name="Martin F."/>
            <person name="Rosso M.N."/>
        </authorList>
    </citation>
    <scope>NUCLEOTIDE SEQUENCE</scope>
    <source>
        <strain evidence="1">CBS 384.51</strain>
    </source>
</reference>